<comment type="caution">
    <text evidence="8">The sequence shown here is derived from an EMBL/GenBank/DDBJ whole genome shotgun (WGS) entry which is preliminary data.</text>
</comment>
<gene>
    <name evidence="8" type="ORF">JQC72_14040</name>
</gene>
<dbReference type="PANTHER" id="PTHR35007:SF2">
    <property type="entry name" value="PILUS ASSEMBLE PROTEIN"/>
    <property type="match status" value="1"/>
</dbReference>
<organism evidence="8 9">
    <name type="scientific">Polycladomyces zharkentensis</name>
    <dbReference type="NCBI Taxonomy" id="2807616"/>
    <lineage>
        <taxon>Bacteria</taxon>
        <taxon>Bacillati</taxon>
        <taxon>Bacillota</taxon>
        <taxon>Bacilli</taxon>
        <taxon>Bacillales</taxon>
        <taxon>Thermoactinomycetaceae</taxon>
        <taxon>Polycladomyces</taxon>
    </lineage>
</organism>
<evidence type="ECO:0000256" key="1">
    <source>
        <dbReference type="ARBA" id="ARBA00004651"/>
    </source>
</evidence>
<reference evidence="8" key="1">
    <citation type="journal article" date="2024" name="Int. J. Syst. Evol. Microbiol.">
        <title>Polycladomyces zharkentensis sp. nov., a novel thermophilic cellulose- and starch-degrading member of the Bacillota from a geothermal aquifer in Kazakhstan.</title>
        <authorList>
            <person name="Mashzhan A."/>
            <person name="Kistaubayeva A."/>
            <person name="Javier-Lopez R."/>
            <person name="Bissenova U."/>
            <person name="Bissenbay A."/>
            <person name="Birkeland N.K."/>
        </authorList>
    </citation>
    <scope>NUCLEOTIDE SEQUENCE</scope>
    <source>
        <strain evidence="8">ZKZ2T</strain>
    </source>
</reference>
<feature type="transmembrane region" description="Helical" evidence="6">
    <location>
        <begin position="129"/>
        <end position="149"/>
    </location>
</feature>
<feature type="transmembrane region" description="Helical" evidence="6">
    <location>
        <begin position="272"/>
        <end position="298"/>
    </location>
</feature>
<feature type="transmembrane region" description="Helical" evidence="6">
    <location>
        <begin position="6"/>
        <end position="26"/>
    </location>
</feature>
<name>A0ABS2WMW5_9BACL</name>
<keyword evidence="3 6" id="KW-0812">Transmembrane</keyword>
<evidence type="ECO:0000256" key="3">
    <source>
        <dbReference type="ARBA" id="ARBA00022692"/>
    </source>
</evidence>
<sequence>MDQHMILLILVFAAWVFVGIAGYYYVQYRKQQVEINEYLSDEQITQLDAQTNHNKWDWLVGWFDHFAPVGEKIQLFSNPIELEDYLIKANYPYGLTLKQLQGAKIVGAMAGAIIGFFYFLLGLPLAPMLLVFGPILGYMAPIFHIRSLAKKRQEEIQYELPDFLDMMSITLQAGMGMDTALEYYVQTTKGPLSEEIKRMLQEIHFGVQREAAYRGLLQRTESPELEALIQSLIQAHRLGTPISQTFAQQSEEMRRMRAEKAKEAAGKAEPKISIIGGLIIAPSIMLIILGSFALKFFYNEGGGF</sequence>
<keyword evidence="9" id="KW-1185">Reference proteome</keyword>
<evidence type="ECO:0000256" key="2">
    <source>
        <dbReference type="ARBA" id="ARBA00022475"/>
    </source>
</evidence>
<dbReference type="RefSeq" id="WP_205496707.1">
    <property type="nucleotide sequence ID" value="NZ_JAFHAP010000014.1"/>
</dbReference>
<keyword evidence="2" id="KW-1003">Cell membrane</keyword>
<evidence type="ECO:0000256" key="4">
    <source>
        <dbReference type="ARBA" id="ARBA00022989"/>
    </source>
</evidence>
<feature type="transmembrane region" description="Helical" evidence="6">
    <location>
        <begin position="105"/>
        <end position="123"/>
    </location>
</feature>
<accession>A0ABS2WMW5</accession>
<dbReference type="Proteomes" id="UP001177120">
    <property type="component" value="Unassembled WGS sequence"/>
</dbReference>
<protein>
    <submittedName>
        <fullName evidence="8">Type II secretion system F family protein</fullName>
    </submittedName>
</protein>
<evidence type="ECO:0000259" key="7">
    <source>
        <dbReference type="Pfam" id="PF00482"/>
    </source>
</evidence>
<comment type="subcellular location">
    <subcellularLocation>
        <location evidence="1">Cell membrane</location>
        <topology evidence="1">Multi-pass membrane protein</topology>
    </subcellularLocation>
</comment>
<dbReference type="EMBL" id="JAFHAP010000014">
    <property type="protein sequence ID" value="MBN2910620.1"/>
    <property type="molecule type" value="Genomic_DNA"/>
</dbReference>
<evidence type="ECO:0000256" key="5">
    <source>
        <dbReference type="ARBA" id="ARBA00023136"/>
    </source>
</evidence>
<evidence type="ECO:0000313" key="8">
    <source>
        <dbReference type="EMBL" id="MBN2910620.1"/>
    </source>
</evidence>
<proteinExistence type="predicted"/>
<dbReference type="InterPro" id="IPR018076">
    <property type="entry name" value="T2SS_GspF_dom"/>
</dbReference>
<dbReference type="PANTHER" id="PTHR35007">
    <property type="entry name" value="INTEGRAL MEMBRANE PROTEIN-RELATED"/>
    <property type="match status" value="1"/>
</dbReference>
<keyword evidence="4 6" id="KW-1133">Transmembrane helix</keyword>
<dbReference type="Pfam" id="PF00482">
    <property type="entry name" value="T2SSF"/>
    <property type="match status" value="1"/>
</dbReference>
<keyword evidence="5 6" id="KW-0472">Membrane</keyword>
<feature type="domain" description="Type II secretion system protein GspF" evidence="7">
    <location>
        <begin position="163"/>
        <end position="289"/>
    </location>
</feature>
<evidence type="ECO:0000313" key="9">
    <source>
        <dbReference type="Proteomes" id="UP001177120"/>
    </source>
</evidence>
<evidence type="ECO:0000256" key="6">
    <source>
        <dbReference type="SAM" id="Phobius"/>
    </source>
</evidence>